<dbReference type="PANTHER" id="PTHR43550:SF3">
    <property type="entry name" value="3-KETODIHYDROSPHINGOSINE REDUCTASE"/>
    <property type="match status" value="1"/>
</dbReference>
<keyword evidence="2" id="KW-1185">Reference proteome</keyword>
<dbReference type="GO" id="GO:0006666">
    <property type="term" value="P:3-keto-sphinganine metabolic process"/>
    <property type="evidence" value="ECO:0007669"/>
    <property type="project" value="TreeGrafter"/>
</dbReference>
<proteinExistence type="predicted"/>
<dbReference type="HOGENOM" id="CLU_010194_3_0_1"/>
<dbReference type="AlphaFoldDB" id="K1VPR7"/>
<dbReference type="FunCoup" id="K1VPR7">
    <property type="interactions" value="76"/>
</dbReference>
<comment type="caution">
    <text evidence="1">The sequence shown here is derived from an EMBL/GenBank/DDBJ whole genome shotgun (WGS) entry which is preliminary data.</text>
</comment>
<reference evidence="1 2" key="1">
    <citation type="journal article" date="2012" name="Eukaryot. Cell">
        <title>Genome sequence of the Trichosporon asahii environmental strain CBS 8904.</title>
        <authorList>
            <person name="Yang R.Y."/>
            <person name="Li H.T."/>
            <person name="Zhu H."/>
            <person name="Zhou G.P."/>
            <person name="Wang M."/>
            <person name="Wang L."/>
        </authorList>
    </citation>
    <scope>NUCLEOTIDE SEQUENCE [LARGE SCALE GENOMIC DNA]</scope>
    <source>
        <strain evidence="1 2">CBS 8904</strain>
    </source>
</reference>
<dbReference type="InParanoid" id="K1VPR7"/>
<dbReference type="EMBL" id="AMBO01000384">
    <property type="protein sequence ID" value="EKC98662.1"/>
    <property type="molecule type" value="Genomic_DNA"/>
</dbReference>
<evidence type="ECO:0000313" key="1">
    <source>
        <dbReference type="EMBL" id="EKC98662.1"/>
    </source>
</evidence>
<name>K1VPR7_TRIAC</name>
<dbReference type="GO" id="GO:0030148">
    <property type="term" value="P:sphingolipid biosynthetic process"/>
    <property type="evidence" value="ECO:0007669"/>
    <property type="project" value="TreeGrafter"/>
</dbReference>
<organism evidence="1 2">
    <name type="scientific">Trichosporon asahii var. asahii (strain CBS 8904)</name>
    <name type="common">Yeast</name>
    <dbReference type="NCBI Taxonomy" id="1220162"/>
    <lineage>
        <taxon>Eukaryota</taxon>
        <taxon>Fungi</taxon>
        <taxon>Dikarya</taxon>
        <taxon>Basidiomycota</taxon>
        <taxon>Agaricomycotina</taxon>
        <taxon>Tremellomycetes</taxon>
        <taxon>Trichosporonales</taxon>
        <taxon>Trichosporonaceae</taxon>
        <taxon>Trichosporon</taxon>
    </lineage>
</organism>
<dbReference type="eggNOG" id="KOG1210">
    <property type="taxonomic scope" value="Eukaryota"/>
</dbReference>
<protein>
    <submittedName>
        <fullName evidence="1">Oxidoreductase</fullName>
    </submittedName>
</protein>
<dbReference type="GO" id="GO:0047560">
    <property type="term" value="F:3-dehydrosphinganine reductase activity"/>
    <property type="evidence" value="ECO:0007669"/>
    <property type="project" value="TreeGrafter"/>
</dbReference>
<dbReference type="Pfam" id="PF00106">
    <property type="entry name" value="adh_short"/>
    <property type="match status" value="2"/>
</dbReference>
<dbReference type="Proteomes" id="UP000006757">
    <property type="component" value="Unassembled WGS sequence"/>
</dbReference>
<dbReference type="STRING" id="1220162.K1VPR7"/>
<dbReference type="OrthoDB" id="10267115at2759"/>
<dbReference type="OMA" id="ESHVNIQ"/>
<dbReference type="GO" id="GO:0005789">
    <property type="term" value="C:endoplasmic reticulum membrane"/>
    <property type="evidence" value="ECO:0007669"/>
    <property type="project" value="TreeGrafter"/>
</dbReference>
<dbReference type="Gene3D" id="3.40.50.720">
    <property type="entry name" value="NAD(P)-binding Rossmann-like Domain"/>
    <property type="match status" value="2"/>
</dbReference>
<dbReference type="SUPFAM" id="SSF51735">
    <property type="entry name" value="NAD(P)-binding Rossmann-fold domains"/>
    <property type="match status" value="1"/>
</dbReference>
<dbReference type="InterPro" id="IPR036291">
    <property type="entry name" value="NAD(P)-bd_dom_sf"/>
</dbReference>
<accession>K1VPR7</accession>
<dbReference type="InterPro" id="IPR002347">
    <property type="entry name" value="SDR_fam"/>
</dbReference>
<sequence>MIAVIIAILAVLISPMFFSKRLDVAGKSLAEELVRRGAHVVIVARDAKRSAATVEGLKALAKPSQKIFAVSADLMSKDAGDRALTNACELVGALPDYVFLCAGFSKPQLFIDASCDDLQQLWVKNRVSGTLTFVSSFLGYTSFAGYSPYAPGKYALRGLADSLRSELQLYGIKVHLYMPAGILSPGYENEQKTKPAITKKIEEGDTPIAPEKAAGLLIRGIERGEYQITNDLVTDLVRSVSRGPVPSNGPLDYVYGLIAAVGLPIWRRITDAQVRSARPEVYKQLEERGFFN</sequence>
<evidence type="ECO:0000313" key="2">
    <source>
        <dbReference type="Proteomes" id="UP000006757"/>
    </source>
</evidence>
<gene>
    <name evidence="1" type="ORF">A1Q2_07022</name>
</gene>
<dbReference type="PANTHER" id="PTHR43550">
    <property type="entry name" value="3-KETODIHYDROSPHINGOSINE REDUCTASE"/>
    <property type="match status" value="1"/>
</dbReference>